<dbReference type="CDD" id="cd07557">
    <property type="entry name" value="trimeric_dUTPase"/>
    <property type="match status" value="1"/>
</dbReference>
<evidence type="ECO:0000313" key="7">
    <source>
        <dbReference type="EMBL" id="EGO63213.1"/>
    </source>
</evidence>
<dbReference type="InterPro" id="IPR008181">
    <property type="entry name" value="dUTPase"/>
</dbReference>
<dbReference type="PANTHER" id="PTHR11241">
    <property type="entry name" value="DEOXYURIDINE 5'-TRIPHOSPHATE NUCLEOTIDOHYDROLASE"/>
    <property type="match status" value="1"/>
</dbReference>
<dbReference type="STRING" id="1009370.ALO_14402"/>
<dbReference type="RefSeq" id="WP_004573454.1">
    <property type="nucleotide sequence ID" value="NZ_AFGF01000126.1"/>
</dbReference>
<dbReference type="Gene3D" id="2.70.40.10">
    <property type="match status" value="1"/>
</dbReference>
<evidence type="ECO:0000256" key="4">
    <source>
        <dbReference type="ARBA" id="ARBA00023080"/>
    </source>
</evidence>
<evidence type="ECO:0000313" key="8">
    <source>
        <dbReference type="Proteomes" id="UP000003240"/>
    </source>
</evidence>
<protein>
    <recommendedName>
        <fullName evidence="2">dUTP diphosphatase</fullName>
        <ecNumber evidence="2">3.6.1.23</ecNumber>
    </recommendedName>
</protein>
<feature type="domain" description="dUTPase-like" evidence="6">
    <location>
        <begin position="20"/>
        <end position="155"/>
    </location>
</feature>
<dbReference type="Proteomes" id="UP000003240">
    <property type="component" value="Unassembled WGS sequence"/>
</dbReference>
<dbReference type="InterPro" id="IPR036157">
    <property type="entry name" value="dUTPase-like_sf"/>
</dbReference>
<comment type="similarity">
    <text evidence="1">Belongs to the dUTPase family.</text>
</comment>
<comment type="catalytic activity">
    <reaction evidence="5">
        <text>dUTP + H2O = dUMP + diphosphate + H(+)</text>
        <dbReference type="Rhea" id="RHEA:10248"/>
        <dbReference type="ChEBI" id="CHEBI:15377"/>
        <dbReference type="ChEBI" id="CHEBI:15378"/>
        <dbReference type="ChEBI" id="CHEBI:33019"/>
        <dbReference type="ChEBI" id="CHEBI:61555"/>
        <dbReference type="ChEBI" id="CHEBI:246422"/>
        <dbReference type="EC" id="3.6.1.23"/>
    </reaction>
</comment>
<evidence type="ECO:0000259" key="6">
    <source>
        <dbReference type="Pfam" id="PF00692"/>
    </source>
</evidence>
<evidence type="ECO:0000256" key="1">
    <source>
        <dbReference type="ARBA" id="ARBA00006581"/>
    </source>
</evidence>
<dbReference type="EC" id="3.6.1.23" evidence="2"/>
<dbReference type="GO" id="GO:0004170">
    <property type="term" value="F:dUTP diphosphatase activity"/>
    <property type="evidence" value="ECO:0007669"/>
    <property type="project" value="UniProtKB-EC"/>
</dbReference>
<dbReference type="InterPro" id="IPR029054">
    <property type="entry name" value="dUTPase-like"/>
</dbReference>
<organism evidence="7 8">
    <name type="scientific">Acetonema longum DSM 6540</name>
    <dbReference type="NCBI Taxonomy" id="1009370"/>
    <lineage>
        <taxon>Bacteria</taxon>
        <taxon>Bacillati</taxon>
        <taxon>Bacillota</taxon>
        <taxon>Negativicutes</taxon>
        <taxon>Acetonemataceae</taxon>
        <taxon>Acetonema</taxon>
    </lineage>
</organism>
<evidence type="ECO:0000256" key="2">
    <source>
        <dbReference type="ARBA" id="ARBA00012379"/>
    </source>
</evidence>
<evidence type="ECO:0000256" key="5">
    <source>
        <dbReference type="ARBA" id="ARBA00047686"/>
    </source>
</evidence>
<accession>F7NLA8</accession>
<keyword evidence="4" id="KW-0546">Nucleotide metabolism</keyword>
<reference evidence="7 8" key="1">
    <citation type="journal article" date="2011" name="EMBO J.">
        <title>Structural diversity of bacterial flagellar motors.</title>
        <authorList>
            <person name="Chen S."/>
            <person name="Beeby M."/>
            <person name="Murphy G.E."/>
            <person name="Leadbetter J.R."/>
            <person name="Hendrixson D.R."/>
            <person name="Briegel A."/>
            <person name="Li Z."/>
            <person name="Shi J."/>
            <person name="Tocheva E.I."/>
            <person name="Muller A."/>
            <person name="Dobro M.J."/>
            <person name="Jensen G.J."/>
        </authorList>
    </citation>
    <scope>NUCLEOTIDE SEQUENCE [LARGE SCALE GENOMIC DNA]</scope>
    <source>
        <strain evidence="7 8">DSM 6540</strain>
    </source>
</reference>
<proteinExistence type="inferred from homology"/>
<name>F7NLA8_9FIRM</name>
<dbReference type="GO" id="GO:0046081">
    <property type="term" value="P:dUTP catabolic process"/>
    <property type="evidence" value="ECO:0007669"/>
    <property type="project" value="InterPro"/>
</dbReference>
<dbReference type="SUPFAM" id="SSF51283">
    <property type="entry name" value="dUTPase-like"/>
    <property type="match status" value="1"/>
</dbReference>
<dbReference type="GO" id="GO:0006226">
    <property type="term" value="P:dUMP biosynthetic process"/>
    <property type="evidence" value="ECO:0007669"/>
    <property type="project" value="InterPro"/>
</dbReference>
<dbReference type="Pfam" id="PF00692">
    <property type="entry name" value="dUTPase"/>
    <property type="match status" value="1"/>
</dbReference>
<sequence length="159" mass="17280">MTPVRGFEIVSGFRDLASGIHLPERKTQFSAGYDIFSVEDVCLEPAKVTLIATGLKAYMPGDEFLGIYIRSGMAVKHQLCLVNSVGIIDADYYNNPDNEGHILVAVLNLGPEKFILPKGTRFAQGIFQKYFCCDYENDANGDAPHAKRMGGIGSTGTIG</sequence>
<evidence type="ECO:0000256" key="3">
    <source>
        <dbReference type="ARBA" id="ARBA00022801"/>
    </source>
</evidence>
<dbReference type="GO" id="GO:0000287">
    <property type="term" value="F:magnesium ion binding"/>
    <property type="evidence" value="ECO:0007669"/>
    <property type="project" value="InterPro"/>
</dbReference>
<dbReference type="AlphaFoldDB" id="F7NLA8"/>
<dbReference type="InterPro" id="IPR033704">
    <property type="entry name" value="dUTPase_trimeric"/>
</dbReference>
<gene>
    <name evidence="7" type="ORF">ALO_14402</name>
</gene>
<dbReference type="EMBL" id="AFGF01000126">
    <property type="protein sequence ID" value="EGO63213.1"/>
    <property type="molecule type" value="Genomic_DNA"/>
</dbReference>
<comment type="caution">
    <text evidence="7">The sequence shown here is derived from an EMBL/GenBank/DDBJ whole genome shotgun (WGS) entry which is preliminary data.</text>
</comment>
<keyword evidence="8" id="KW-1185">Reference proteome</keyword>
<dbReference type="eggNOG" id="COG0756">
    <property type="taxonomic scope" value="Bacteria"/>
</dbReference>
<dbReference type="PANTHER" id="PTHR11241:SF0">
    <property type="entry name" value="DEOXYURIDINE 5'-TRIPHOSPHATE NUCLEOTIDOHYDROLASE"/>
    <property type="match status" value="1"/>
</dbReference>
<keyword evidence="3" id="KW-0378">Hydrolase</keyword>